<keyword evidence="4 7" id="KW-0732">Signal</keyword>
<evidence type="ECO:0000256" key="1">
    <source>
        <dbReference type="ARBA" id="ARBA00004418"/>
    </source>
</evidence>
<name>A0A432YHR4_9GAMM</name>
<evidence type="ECO:0000313" key="9">
    <source>
        <dbReference type="EMBL" id="RUO60445.1"/>
    </source>
</evidence>
<dbReference type="Gene3D" id="3.90.1210.10">
    <property type="entry name" value="Antifreeze-like/N-acetylneuraminic acid synthase C-terminal domain"/>
    <property type="match status" value="1"/>
</dbReference>
<dbReference type="RefSeq" id="WP_126752970.1">
    <property type="nucleotide sequence ID" value="NZ_JBHUMT010000003.1"/>
</dbReference>
<evidence type="ECO:0000256" key="7">
    <source>
        <dbReference type="RuleBase" id="RU362063"/>
    </source>
</evidence>
<dbReference type="InterPro" id="IPR017585">
    <property type="entry name" value="SAF_FlgA"/>
</dbReference>
<evidence type="ECO:0000256" key="2">
    <source>
        <dbReference type="ARBA" id="ARBA00010474"/>
    </source>
</evidence>
<keyword evidence="9" id="KW-0969">Cilium</keyword>
<dbReference type="GO" id="GO:0044780">
    <property type="term" value="P:bacterial-type flagellum assembly"/>
    <property type="evidence" value="ECO:0007669"/>
    <property type="project" value="InterPro"/>
</dbReference>
<comment type="caution">
    <text evidence="9">The sequence shown here is derived from an EMBL/GenBank/DDBJ whole genome shotgun (WGS) entry which is preliminary data.</text>
</comment>
<keyword evidence="9" id="KW-0966">Cell projection</keyword>
<comment type="similarity">
    <text evidence="2 7">Belongs to the FlgA family.</text>
</comment>
<gene>
    <name evidence="9" type="ORF">CWI73_11810</name>
</gene>
<dbReference type="PANTHER" id="PTHR36307">
    <property type="entry name" value="FLAGELLA BASAL BODY P-RING FORMATION PROTEIN FLGA"/>
    <property type="match status" value="1"/>
</dbReference>
<comment type="subcellular location">
    <subcellularLocation>
        <location evidence="1 7">Periplasm</location>
    </subcellularLocation>
</comment>
<evidence type="ECO:0000256" key="3">
    <source>
        <dbReference type="ARBA" id="ARBA00014754"/>
    </source>
</evidence>
<keyword evidence="5 7" id="KW-0574">Periplasm</keyword>
<feature type="domain" description="SAF" evidence="8">
    <location>
        <begin position="119"/>
        <end position="181"/>
    </location>
</feature>
<dbReference type="PANTHER" id="PTHR36307:SF1">
    <property type="entry name" value="FLAGELLA BASAL BODY P-RING FORMATION PROTEIN FLGA"/>
    <property type="match status" value="1"/>
</dbReference>
<organism evidence="9 10">
    <name type="scientific">Idiomarina piscisalsi</name>
    <dbReference type="NCBI Taxonomy" id="1096243"/>
    <lineage>
        <taxon>Bacteria</taxon>
        <taxon>Pseudomonadati</taxon>
        <taxon>Pseudomonadota</taxon>
        <taxon>Gammaproteobacteria</taxon>
        <taxon>Alteromonadales</taxon>
        <taxon>Idiomarinaceae</taxon>
        <taxon>Idiomarina</taxon>
    </lineage>
</organism>
<keyword evidence="9" id="KW-0282">Flagellum</keyword>
<feature type="signal peptide" evidence="7">
    <location>
        <begin position="1"/>
        <end position="29"/>
    </location>
</feature>
<dbReference type="SMART" id="SM00858">
    <property type="entry name" value="SAF"/>
    <property type="match status" value="1"/>
</dbReference>
<dbReference type="EMBL" id="PIQA01000015">
    <property type="protein sequence ID" value="RUO60445.1"/>
    <property type="molecule type" value="Genomic_DNA"/>
</dbReference>
<dbReference type="Gene3D" id="2.30.30.760">
    <property type="match status" value="1"/>
</dbReference>
<evidence type="ECO:0000256" key="6">
    <source>
        <dbReference type="ARBA" id="ARBA00025643"/>
    </source>
</evidence>
<dbReference type="Pfam" id="PF13144">
    <property type="entry name" value="ChapFlgA"/>
    <property type="match status" value="1"/>
</dbReference>
<feature type="chain" id="PRO_5018817805" description="Flagella basal body P-ring formation protein FlgA" evidence="7">
    <location>
        <begin position="30"/>
        <end position="241"/>
    </location>
</feature>
<proteinExistence type="inferred from homology"/>
<dbReference type="InterPro" id="IPR041231">
    <property type="entry name" value="FlgA_N"/>
</dbReference>
<evidence type="ECO:0000313" key="10">
    <source>
        <dbReference type="Proteomes" id="UP000288361"/>
    </source>
</evidence>
<accession>A0A432YHR4</accession>
<evidence type="ECO:0000256" key="5">
    <source>
        <dbReference type="ARBA" id="ARBA00022764"/>
    </source>
</evidence>
<keyword evidence="7" id="KW-1005">Bacterial flagellum biogenesis</keyword>
<sequence>MIVRKSLLISSLFAITILLLGFTPNNALAQSSDVRLDYKALQTLAHDFVRSQVSAPESGRIDVVANNLDPRMTAKRCSAAPEVGLASNARLDGYTTVEIKCATANGWRTYVPVRIYRYKNVVTASGPMSPGQMISDSDLTFAEVDLNQIRSNVYTTKELLIGARVKKRIGAGQAIRPSDTCLVCEDQTVTIVAKNKALRITADGKALADGLKGESVVVKNARSGKSIEAVVTGLNEVTVNL</sequence>
<dbReference type="NCBIfam" id="TIGR03170">
    <property type="entry name" value="flgA_cterm"/>
    <property type="match status" value="1"/>
</dbReference>
<protein>
    <recommendedName>
        <fullName evidence="3 7">Flagella basal body P-ring formation protein FlgA</fullName>
    </recommendedName>
</protein>
<dbReference type="AlphaFoldDB" id="A0A432YHR4"/>
<dbReference type="CDD" id="cd11614">
    <property type="entry name" value="SAF_CpaB_FlgA_like"/>
    <property type="match status" value="1"/>
</dbReference>
<comment type="function">
    <text evidence="6 7">Involved in the assembly process of the P-ring formation. It may associate with FlgF on the rod constituting a structure essential for the P-ring assembly or may act as a modulator protein for the P-ring assembly.</text>
</comment>
<evidence type="ECO:0000256" key="4">
    <source>
        <dbReference type="ARBA" id="ARBA00022729"/>
    </source>
</evidence>
<dbReference type="Proteomes" id="UP000288361">
    <property type="component" value="Unassembled WGS sequence"/>
</dbReference>
<dbReference type="Pfam" id="PF17656">
    <property type="entry name" value="ChapFlgA_N"/>
    <property type="match status" value="1"/>
</dbReference>
<reference evidence="9 10" key="1">
    <citation type="journal article" date="2011" name="Front. Microbiol.">
        <title>Genomic signatures of strain selection and enhancement in Bacillus atrophaeus var. globigii, a historical biowarfare simulant.</title>
        <authorList>
            <person name="Gibbons H.S."/>
            <person name="Broomall S.M."/>
            <person name="McNew L.A."/>
            <person name="Daligault H."/>
            <person name="Chapman C."/>
            <person name="Bruce D."/>
            <person name="Karavis M."/>
            <person name="Krepps M."/>
            <person name="McGregor P.A."/>
            <person name="Hong C."/>
            <person name="Park K.H."/>
            <person name="Akmal A."/>
            <person name="Feldman A."/>
            <person name="Lin J.S."/>
            <person name="Chang W.E."/>
            <person name="Higgs B.W."/>
            <person name="Demirev P."/>
            <person name="Lindquist J."/>
            <person name="Liem A."/>
            <person name="Fochler E."/>
            <person name="Read T.D."/>
            <person name="Tapia R."/>
            <person name="Johnson S."/>
            <person name="Bishop-Lilly K.A."/>
            <person name="Detter C."/>
            <person name="Han C."/>
            <person name="Sozhamannan S."/>
            <person name="Rosenzweig C.N."/>
            <person name="Skowronski E.W."/>
        </authorList>
    </citation>
    <scope>NUCLEOTIDE SEQUENCE [LARGE SCALE GENOMIC DNA]</scope>
    <source>
        <strain evidence="9 10">TPS4-2</strain>
    </source>
</reference>
<dbReference type="InterPro" id="IPR013974">
    <property type="entry name" value="SAF"/>
</dbReference>
<dbReference type="GO" id="GO:0042597">
    <property type="term" value="C:periplasmic space"/>
    <property type="evidence" value="ECO:0007669"/>
    <property type="project" value="UniProtKB-SubCell"/>
</dbReference>
<dbReference type="InterPro" id="IPR039246">
    <property type="entry name" value="Flagellar_FlgA"/>
</dbReference>
<evidence type="ECO:0000259" key="8">
    <source>
        <dbReference type="SMART" id="SM00858"/>
    </source>
</evidence>